<accession>A0ABY5SRB9</accession>
<dbReference type="InterPro" id="IPR026349">
    <property type="entry name" value="CHP04255"/>
</dbReference>
<dbReference type="EMBL" id="CP093443">
    <property type="protein sequence ID" value="UVI36695.1"/>
    <property type="molecule type" value="Genomic_DNA"/>
</dbReference>
<gene>
    <name evidence="1" type="ORF">L1F31_03250</name>
</gene>
<sequence>MTQNLPYPNTDRAELKNPPLARVLAQIRWPDLTTFDLDQVVAHIVKNLGPVYPFKHEETEVEVLVNQSGGAQEQSRGKIVRFFSGDEQWSLAVGLNFIALESTDYTNHNDFVDRLLVGLDAVNECATIPRFSRIGYRYTNRIVGQADLNLLEEHFVPAVLGGHLVSPVDADLVHSMTESVYRVDSSYLLMRSARLGNGQSIDPTLRPVDEPSWILDLDAYEEGRLDNERGTVQAQLNRLSGIASNHFRGVVTDQFYERYDS</sequence>
<keyword evidence="2" id="KW-1185">Reference proteome</keyword>
<evidence type="ECO:0000313" key="1">
    <source>
        <dbReference type="EMBL" id="UVI36695.1"/>
    </source>
</evidence>
<proteinExistence type="predicted"/>
<dbReference type="Proteomes" id="UP001064879">
    <property type="component" value="Chromosome"/>
</dbReference>
<name>A0ABY5SRB9_9MICO</name>
<organism evidence="1 2">
    <name type="scientific">Brevibacterium spongiae</name>
    <dbReference type="NCBI Taxonomy" id="2909672"/>
    <lineage>
        <taxon>Bacteria</taxon>
        <taxon>Bacillati</taxon>
        <taxon>Actinomycetota</taxon>
        <taxon>Actinomycetes</taxon>
        <taxon>Micrococcales</taxon>
        <taxon>Brevibacteriaceae</taxon>
        <taxon>Brevibacterium</taxon>
    </lineage>
</organism>
<protein>
    <submittedName>
        <fullName evidence="1">TIGR04255 family protein</fullName>
    </submittedName>
</protein>
<evidence type="ECO:0000313" key="2">
    <source>
        <dbReference type="Proteomes" id="UP001064879"/>
    </source>
</evidence>
<dbReference type="RefSeq" id="WP_265419261.1">
    <property type="nucleotide sequence ID" value="NZ_CP093443.1"/>
</dbReference>
<reference evidence="1" key="1">
    <citation type="submission" date="2022-03" db="EMBL/GenBank/DDBJ databases">
        <title>Brevibacterium spongiae sp. nov., isolated from marine sponge.</title>
        <authorList>
            <person name="Li Z."/>
            <person name="Zhang M."/>
        </authorList>
    </citation>
    <scope>NUCLEOTIDE SEQUENCE</scope>
    <source>
        <strain evidence="1">WHS-Z9</strain>
    </source>
</reference>
<dbReference type="NCBIfam" id="TIGR04255">
    <property type="entry name" value="sporadTIGR04255"/>
    <property type="match status" value="1"/>
</dbReference>